<keyword evidence="7" id="KW-1185">Reference proteome</keyword>
<dbReference type="InterPro" id="IPR033396">
    <property type="entry name" value="DUF5107"/>
</dbReference>
<dbReference type="Pfam" id="PF13181">
    <property type="entry name" value="TPR_8"/>
    <property type="match status" value="1"/>
</dbReference>
<evidence type="ECO:0000256" key="2">
    <source>
        <dbReference type="ARBA" id="ARBA00022803"/>
    </source>
</evidence>
<dbReference type="PROSITE" id="PS50005">
    <property type="entry name" value="TPR"/>
    <property type="match status" value="2"/>
</dbReference>
<dbReference type="AlphaFoldDB" id="A0A1A9I972"/>
<dbReference type="EMBL" id="CP015772">
    <property type="protein sequence ID" value="ANH83895.1"/>
    <property type="molecule type" value="Genomic_DNA"/>
</dbReference>
<protein>
    <submittedName>
        <fullName evidence="6">DUF5107 domain-containing protein</fullName>
    </submittedName>
</protein>
<dbReference type="PANTHER" id="PTHR44943">
    <property type="entry name" value="CELLULOSE SYNTHASE OPERON PROTEIN C"/>
    <property type="match status" value="1"/>
</dbReference>
<evidence type="ECO:0000313" key="7">
    <source>
        <dbReference type="Proteomes" id="UP000077667"/>
    </source>
</evidence>
<dbReference type="SMART" id="SM00028">
    <property type="entry name" value="TPR"/>
    <property type="match status" value="8"/>
</dbReference>
<name>A0A1A9I972_9BACT</name>
<reference evidence="6 7" key="1">
    <citation type="submission" date="2016-05" db="EMBL/GenBank/DDBJ databases">
        <title>Niabella ginsenosidivorans BS26 whole genome sequencing.</title>
        <authorList>
            <person name="Im W.T."/>
            <person name="Siddiqi M.Z."/>
        </authorList>
    </citation>
    <scope>NUCLEOTIDE SEQUENCE [LARGE SCALE GENOMIC DNA]</scope>
    <source>
        <strain evidence="6 7">BS26</strain>
    </source>
</reference>
<evidence type="ECO:0000256" key="4">
    <source>
        <dbReference type="SAM" id="Coils"/>
    </source>
</evidence>
<dbReference type="OrthoDB" id="174931at2"/>
<dbReference type="Gene3D" id="1.25.40.10">
    <property type="entry name" value="Tetratricopeptide repeat domain"/>
    <property type="match status" value="5"/>
</dbReference>
<gene>
    <name evidence="6" type="ORF">A8C56_12600</name>
</gene>
<dbReference type="InterPro" id="IPR051685">
    <property type="entry name" value="Ycf3/AcsC/BcsC/TPR_MFPF"/>
</dbReference>
<evidence type="ECO:0000313" key="6">
    <source>
        <dbReference type="EMBL" id="ANH83895.1"/>
    </source>
</evidence>
<keyword evidence="2 3" id="KW-0802">TPR repeat</keyword>
<feature type="repeat" description="TPR" evidence="3">
    <location>
        <begin position="1057"/>
        <end position="1090"/>
    </location>
</feature>
<dbReference type="PANTHER" id="PTHR44943:SF8">
    <property type="entry name" value="TPR REPEAT-CONTAINING PROTEIN MJ0263"/>
    <property type="match status" value="1"/>
</dbReference>
<feature type="repeat" description="TPR" evidence="3">
    <location>
        <begin position="759"/>
        <end position="792"/>
    </location>
</feature>
<dbReference type="Proteomes" id="UP000077667">
    <property type="component" value="Chromosome"/>
</dbReference>
<proteinExistence type="predicted"/>
<accession>A0A1A9I972</accession>
<evidence type="ECO:0000256" key="3">
    <source>
        <dbReference type="PROSITE-ProRule" id="PRU00339"/>
    </source>
</evidence>
<keyword evidence="1" id="KW-0677">Repeat</keyword>
<feature type="coiled-coil region" evidence="4">
    <location>
        <begin position="608"/>
        <end position="665"/>
    </location>
</feature>
<dbReference type="STRING" id="1176587.A8C56_12600"/>
<dbReference type="SUPFAM" id="SSF48452">
    <property type="entry name" value="TPR-like"/>
    <property type="match status" value="2"/>
</dbReference>
<evidence type="ECO:0000259" key="5">
    <source>
        <dbReference type="Pfam" id="PF17128"/>
    </source>
</evidence>
<dbReference type="RefSeq" id="WP_067761966.1">
    <property type="nucleotide sequence ID" value="NZ_CP015772.1"/>
</dbReference>
<evidence type="ECO:0000256" key="1">
    <source>
        <dbReference type="ARBA" id="ARBA00022737"/>
    </source>
</evidence>
<dbReference type="InterPro" id="IPR011990">
    <property type="entry name" value="TPR-like_helical_dom_sf"/>
</dbReference>
<dbReference type="InterPro" id="IPR019734">
    <property type="entry name" value="TPR_rpt"/>
</dbReference>
<dbReference type="Pfam" id="PF13432">
    <property type="entry name" value="TPR_16"/>
    <property type="match status" value="1"/>
</dbReference>
<sequence length="1103" mass="126702">MEVHAWQEVVKIPTYKTGQPDKNPMFLEKRVYQGSSGVVYPYQVIDKVYDEKEEKEWIALFLENEYLKVMILPELGGRIQMAYDKTNDYHFVYHNRVIKPALVGLLGPWISGGIEFNWPQHHRPTTFDATDFKIVENKNGSKTVWVNEYEQLFGTKCALGFTLYPDKAYIELEAKLYNRTPFPQTFLWWANPAVAVDEHYQSVFPPDVNAVFDHGKRDVSSFPVATGTYYKVNYSPGTDISIYTNIPVPTSYMAVNSAFDFVGGYHHKKKAGIMHVADHHISPGKKQWTWGCGEFGKAWDRQLTDEDGPYFELMCGVYTDNQPDFSWIMPNEVRTFKQYFMPYKNIGYVKNASIDAMVNLETTQDTAIVQVYVTQERTVTVRLKQEEKVLFTGTAVLSPRKSFEEHICVAGAFDARQLRVEVLDENGKALIAYTPVERNTDAIPDPAKPVPQPEELSTNEELYLAGLHLEQYRHATYSPLDYYSEALKRDATDVRCNNAMGLWYLRRGQFETAEPYFRAAVEKLTAKNPNPYDGEPLYNLGLCLRYRHRLEEATDWLYKSTWNAAMQDNAYLQLAYISALQNNWEACAQFAEKSVLRNYNSLKARHIKAVALRKLQRVEEAAALLKETLTIDVFDFAARFEECRHLQQQESTAVAEKELQQLRQQMRNRSYSFIEMALQYATAGLYEDATAFLLLTADHTTDPMVCYYLGYWAHLSGNEGPAKEWFLKAFLMGPDGVFPNRIEDIAVLRTAVALNPGDYKALYYLGNYYYGKRLYDPARTCWEQSLAINPDFATTNRNLGIAYYNKFNKKEEALRLFRKAFDADPSDARVLFELDQLKKRFNNLPELRLSFLNQYPEQVRERDDLYIEYIGLHSLLGRFEEADRLLKARNFHPWEGGEGKTSGQHVLIHVERAKQALAKKDLDNARRLLHMAQVYPANLGEGKLYGAQENDIYYWLGCVEEAGGNWSAAKSCWEKAAVGLSEPAPAIYYNDQQPDKIFYQGMALQKLGRQEEAEQRFRNLIRYGEAHLNDSVAIDFFAVSLPDLMIFDDDLDMRNRIHCCYLMGLGYLGLGNAAKADQYLNKVLELDPAHTGAAIHRIPMPVG</sequence>
<dbReference type="KEGG" id="nia:A8C56_12600"/>
<keyword evidence="4" id="KW-0175">Coiled coil</keyword>
<feature type="domain" description="DUF5107" evidence="5">
    <location>
        <begin position="38"/>
        <end position="324"/>
    </location>
</feature>
<organism evidence="6 7">
    <name type="scientific">Niabella ginsenosidivorans</name>
    <dbReference type="NCBI Taxonomy" id="1176587"/>
    <lineage>
        <taxon>Bacteria</taxon>
        <taxon>Pseudomonadati</taxon>
        <taxon>Bacteroidota</taxon>
        <taxon>Chitinophagia</taxon>
        <taxon>Chitinophagales</taxon>
        <taxon>Chitinophagaceae</taxon>
        <taxon>Niabella</taxon>
    </lineage>
</organism>
<dbReference type="Pfam" id="PF17128">
    <property type="entry name" value="DUF5107"/>
    <property type="match status" value="1"/>
</dbReference>